<comment type="subcellular location">
    <subcellularLocation>
        <location evidence="6">Cytoplasm</location>
    </subcellularLocation>
    <text evidence="6">May associate with membranes.</text>
</comment>
<dbReference type="InterPro" id="IPR016496">
    <property type="entry name" value="GTPase_HflX"/>
</dbReference>
<evidence type="ECO:0000256" key="2">
    <source>
        <dbReference type="ARBA" id="ARBA00022723"/>
    </source>
</evidence>
<evidence type="ECO:0000259" key="8">
    <source>
        <dbReference type="PROSITE" id="PS51705"/>
    </source>
</evidence>
<dbReference type="InterPro" id="IPR027417">
    <property type="entry name" value="P-loop_NTPase"/>
</dbReference>
<dbReference type="Gene3D" id="6.10.250.2860">
    <property type="match status" value="1"/>
</dbReference>
<feature type="coiled-coil region" evidence="7">
    <location>
        <begin position="340"/>
        <end position="367"/>
    </location>
</feature>
<dbReference type="HAMAP" id="MF_00900">
    <property type="entry name" value="GTPase_HflX"/>
    <property type="match status" value="1"/>
</dbReference>
<evidence type="ECO:0000256" key="6">
    <source>
        <dbReference type="HAMAP-Rule" id="MF_00900"/>
    </source>
</evidence>
<dbReference type="Gene3D" id="3.40.50.300">
    <property type="entry name" value="P-loop containing nucleotide triphosphate hydrolases"/>
    <property type="match status" value="1"/>
</dbReference>
<protein>
    <recommendedName>
        <fullName evidence="6">GTPase HflX</fullName>
    </recommendedName>
    <alternativeName>
        <fullName evidence="6">GTP-binding protein HflX</fullName>
    </alternativeName>
</protein>
<keyword evidence="2" id="KW-0479">Metal-binding</keyword>
<dbReference type="PANTHER" id="PTHR10229">
    <property type="entry name" value="GTP-BINDING PROTEIN HFLX"/>
    <property type="match status" value="1"/>
</dbReference>
<dbReference type="eggNOG" id="COG2262">
    <property type="taxonomic scope" value="Bacteria"/>
</dbReference>
<dbReference type="GO" id="GO:0003924">
    <property type="term" value="F:GTPase activity"/>
    <property type="evidence" value="ECO:0007669"/>
    <property type="project" value="UniProtKB-UniRule"/>
</dbReference>
<dbReference type="GO" id="GO:0043022">
    <property type="term" value="F:ribosome binding"/>
    <property type="evidence" value="ECO:0007669"/>
    <property type="project" value="TreeGrafter"/>
</dbReference>
<dbReference type="Pfam" id="PF13167">
    <property type="entry name" value="GTP-bdg_N"/>
    <property type="match status" value="1"/>
</dbReference>
<comment type="similarity">
    <text evidence="6">Belongs to the TRAFAC class OBG-HflX-like GTPase superfamily. HflX GTPase family.</text>
</comment>
<dbReference type="CDD" id="cd01878">
    <property type="entry name" value="HflX"/>
    <property type="match status" value="1"/>
</dbReference>
<keyword evidence="5 6" id="KW-0342">GTP-binding</keyword>
<dbReference type="Pfam" id="PF01926">
    <property type="entry name" value="MMR_HSR1"/>
    <property type="match status" value="1"/>
</dbReference>
<dbReference type="InterPro" id="IPR042108">
    <property type="entry name" value="GTPase_HflX_N_sf"/>
</dbReference>
<dbReference type="AlphaFoldDB" id="F8E3S4"/>
<keyword evidence="7" id="KW-0175">Coiled coil</keyword>
<dbReference type="SUPFAM" id="SSF52540">
    <property type="entry name" value="P-loop containing nucleoside triphosphate hydrolases"/>
    <property type="match status" value="1"/>
</dbReference>
<organism evidence="9 10">
    <name type="scientific">Flexistipes sinusarabici (strain ATCC 49648 / DSM 4947 / MAS 10)</name>
    <dbReference type="NCBI Taxonomy" id="717231"/>
    <lineage>
        <taxon>Bacteria</taxon>
        <taxon>Pseudomonadati</taxon>
        <taxon>Deferribacterota</taxon>
        <taxon>Deferribacteres</taxon>
        <taxon>Deferribacterales</taxon>
        <taxon>Flexistipitaceae</taxon>
        <taxon>Flexistipes</taxon>
    </lineage>
</organism>
<dbReference type="HOGENOM" id="CLU_019597_7_1_0"/>
<dbReference type="GO" id="GO:0005737">
    <property type="term" value="C:cytoplasm"/>
    <property type="evidence" value="ECO:0007669"/>
    <property type="project" value="UniProtKB-SubCell"/>
</dbReference>
<dbReference type="PANTHER" id="PTHR10229:SF0">
    <property type="entry name" value="GTP-BINDING PROTEIN 6-RELATED"/>
    <property type="match status" value="1"/>
</dbReference>
<dbReference type="GO" id="GO:0046872">
    <property type="term" value="F:metal ion binding"/>
    <property type="evidence" value="ECO:0007669"/>
    <property type="project" value="UniProtKB-KW"/>
</dbReference>
<keyword evidence="4" id="KW-0460">Magnesium</keyword>
<dbReference type="STRING" id="717231.Flexsi_0671"/>
<dbReference type="Proteomes" id="UP000006621">
    <property type="component" value="Chromosome"/>
</dbReference>
<dbReference type="Gene3D" id="3.40.50.11060">
    <property type="entry name" value="GTPase HflX, N-terminal domain"/>
    <property type="match status" value="1"/>
</dbReference>
<accession>F8E3S4</accession>
<keyword evidence="3 6" id="KW-0547">Nucleotide-binding</keyword>
<dbReference type="FunFam" id="3.40.50.11060:FF:000001">
    <property type="entry name" value="GTPase HflX"/>
    <property type="match status" value="1"/>
</dbReference>
<feature type="domain" description="Hflx-type G" evidence="8">
    <location>
        <begin position="374"/>
        <end position="539"/>
    </location>
</feature>
<dbReference type="OrthoDB" id="9812272at2"/>
<comment type="function">
    <text evidence="6">GTPase that associates with the 50S ribosomal subunit and may have a role during protein synthesis or ribosome biogenesis.</text>
</comment>
<name>F8E3S4_FLESM</name>
<dbReference type="GO" id="GO:0005525">
    <property type="term" value="F:GTP binding"/>
    <property type="evidence" value="ECO:0007669"/>
    <property type="project" value="UniProtKB-UniRule"/>
</dbReference>
<comment type="subunit">
    <text evidence="6">Monomer. Associates with the 50S ribosomal subunit.</text>
</comment>
<dbReference type="InterPro" id="IPR006073">
    <property type="entry name" value="GTP-bd"/>
</dbReference>
<reference evidence="9 10" key="1">
    <citation type="journal article" date="2011" name="Stand. Genomic Sci.">
        <title>Genome sequence of the moderately thermophilic halophile Flexistipes sinusarabici strain (MAS10).</title>
        <authorList>
            <person name="Lapidus A."/>
            <person name="Chertkov O."/>
            <person name="Nolan M."/>
            <person name="Lucas S."/>
            <person name="Hammon N."/>
            <person name="Deshpande S."/>
            <person name="Cheng J.F."/>
            <person name="Tapia R."/>
            <person name="Han C."/>
            <person name="Goodwin L."/>
            <person name="Pitluck S."/>
            <person name="Liolios K."/>
            <person name="Pagani I."/>
            <person name="Ivanova N."/>
            <person name="Huntemann M."/>
            <person name="Mavromatis K."/>
            <person name="Mikhailova N."/>
            <person name="Pati A."/>
            <person name="Chen A."/>
            <person name="Palaniappan K."/>
            <person name="Land M."/>
            <person name="Hauser L."/>
            <person name="Brambilla E.M."/>
            <person name="Rohde M."/>
            <person name="Abt B."/>
            <person name="Spring S."/>
            <person name="Goker M."/>
            <person name="Bristow J."/>
            <person name="Eisen J.A."/>
            <person name="Markowitz V."/>
            <person name="Hugenholtz P."/>
            <person name="Kyrpides N.C."/>
            <person name="Klenk H.P."/>
            <person name="Woyke T."/>
        </authorList>
    </citation>
    <scope>NUCLEOTIDE SEQUENCE [LARGE SCALE GENOMIC DNA]</scope>
    <source>
        <strain evidence="10">DSM 4947 / MAS 10</strain>
    </source>
</reference>
<dbReference type="InterPro" id="IPR030394">
    <property type="entry name" value="G_HFLX_dom"/>
</dbReference>
<dbReference type="InterPro" id="IPR025121">
    <property type="entry name" value="GTPase_HflX_N"/>
</dbReference>
<sequence length="548" mass="62076">MLYGYTENLKAKFLKRFEKLDKRKSKSTAIISNDLIKNITSLSYETGQQVGLLIDRNNTIQYVLVGTNKEVLIPKLHRFALVPGKLRGLRLVHTHLYNEELTDDDFTDLVLLRLDSVSAVTMDENGNPLKMHSAHIMPPDADKPYEVFTDKDPYDQKLDYLSFIKSLEEEVESKTKQLHETKLYESAILIGVYSNKYEAGESMAELRELAASAKIEVMDTFYQIKNKPNPKYIVGSGKLKEIVIKALSSGVDYLIFDNQLSPAQSKAVANFTELKVIDRTQLILDIFAARAKSNEGKLRVELAQLKHILPKLSARDDSLSRLTGGIGGRGPGETKLEVDRRRINDRIAFLNKKLKNIEKNRNVQKGKRLKNNLPIVSIIGYTNAGKSTLLNALTKCDTYSDNLMFATLDTSSKRIRFPRERDVIITDTVGFIRDLPAGLKGAFKSTLEELDDSDLLLEVVDASSYHYKQHIQSVSEILNELGLNEKRKILVFNKIDKLSEDEIFEIEREYPEAVLVSAIKKHSLDPLLKKIQSVLFQEGKEVLFSGQH</sequence>
<keyword evidence="1 6" id="KW-0963">Cytoplasm</keyword>
<dbReference type="Pfam" id="PF16360">
    <property type="entry name" value="GTP-bdg_M"/>
    <property type="match status" value="1"/>
</dbReference>
<evidence type="ECO:0000256" key="7">
    <source>
        <dbReference type="SAM" id="Coils"/>
    </source>
</evidence>
<dbReference type="KEGG" id="fsi:Flexsi_0671"/>
<evidence type="ECO:0000256" key="3">
    <source>
        <dbReference type="ARBA" id="ARBA00022741"/>
    </source>
</evidence>
<reference evidence="10" key="2">
    <citation type="submission" date="2011-06" db="EMBL/GenBank/DDBJ databases">
        <title>The complete genome of Flexistipes sinusarabici DSM 4947.</title>
        <authorList>
            <person name="Lucas S."/>
            <person name="Han J."/>
            <person name="Lapidus A."/>
            <person name="Bruce D."/>
            <person name="Goodwin L."/>
            <person name="Pitluck S."/>
            <person name="Peters L."/>
            <person name="Kyrpides N."/>
            <person name="Mavromatis K."/>
            <person name="Ivanova N."/>
            <person name="Mikhailova N."/>
            <person name="Chertkov O."/>
            <person name="Detter J.C."/>
            <person name="Tapia R."/>
            <person name="Han C."/>
            <person name="Land M."/>
            <person name="Hauser L."/>
            <person name="Markowitz V."/>
            <person name="Cheng J.-F."/>
            <person name="Hugenholtz P."/>
            <person name="Woyke T."/>
            <person name="Wu D."/>
            <person name="Spring S."/>
            <person name="Schroeder M."/>
            <person name="Brambilla E."/>
            <person name="Klenk H.-P."/>
            <person name="Eisen J.A."/>
        </authorList>
    </citation>
    <scope>NUCLEOTIDE SEQUENCE [LARGE SCALE GENOMIC DNA]</scope>
    <source>
        <strain evidence="10">DSM 4947 / MAS 10</strain>
    </source>
</reference>
<dbReference type="EMBL" id="CP002858">
    <property type="protein sequence ID" value="AEI14347.1"/>
    <property type="molecule type" value="Genomic_DNA"/>
</dbReference>
<dbReference type="PROSITE" id="PS51705">
    <property type="entry name" value="G_HFLX"/>
    <property type="match status" value="1"/>
</dbReference>
<gene>
    <name evidence="6" type="primary">hflX</name>
    <name evidence="9" type="ordered locus">Flexsi_0671</name>
</gene>
<evidence type="ECO:0000256" key="1">
    <source>
        <dbReference type="ARBA" id="ARBA00022490"/>
    </source>
</evidence>
<dbReference type="NCBIfam" id="TIGR03156">
    <property type="entry name" value="GTP_HflX"/>
    <property type="match status" value="1"/>
</dbReference>
<evidence type="ECO:0000313" key="10">
    <source>
        <dbReference type="Proteomes" id="UP000006621"/>
    </source>
</evidence>
<keyword evidence="10" id="KW-1185">Reference proteome</keyword>
<evidence type="ECO:0000313" key="9">
    <source>
        <dbReference type="EMBL" id="AEI14347.1"/>
    </source>
</evidence>
<evidence type="ECO:0000256" key="4">
    <source>
        <dbReference type="ARBA" id="ARBA00022842"/>
    </source>
</evidence>
<dbReference type="InterPro" id="IPR032305">
    <property type="entry name" value="GTP-bd_M"/>
</dbReference>
<proteinExistence type="inferred from homology"/>
<dbReference type="PRINTS" id="PR00326">
    <property type="entry name" value="GTP1OBG"/>
</dbReference>
<evidence type="ECO:0000256" key="5">
    <source>
        <dbReference type="ARBA" id="ARBA00023134"/>
    </source>
</evidence>